<keyword evidence="6" id="KW-1185">Reference proteome</keyword>
<dbReference type="CDD" id="cd03293">
    <property type="entry name" value="ABC_NrtD_SsuB_transporters"/>
    <property type="match status" value="1"/>
</dbReference>
<dbReference type="PANTHER" id="PTHR42788">
    <property type="entry name" value="TAURINE IMPORT ATP-BINDING PROTEIN-RELATED"/>
    <property type="match status" value="1"/>
</dbReference>
<sequence length="268" mass="29809">MADAQIDVRNVSKSFKRNGRTVQAIDGLNLSIQDGQFVSFVGASGCGKSTFLRMLDGLSPTTSGSIEINGAPVNRPGRERAFVFQQDRMLPWRTVLDNVAFGLEVQGKKKKEARAAAMELLTVVGLARFANSHPGELSGGMRQRANLARAYAVEPKILLMDEPYAALDGQTREMMQAWLMETWEASKRTVLFVTHQIDEAVYLSDRVIVMTARPGRVKADIAIDLPRPRTLAVKRTPEFSQYIDQIWSLIEEEVKESMNLEMQMGASS</sequence>
<evidence type="ECO:0000259" key="4">
    <source>
        <dbReference type="PROSITE" id="PS50893"/>
    </source>
</evidence>
<dbReference type="PANTHER" id="PTHR42788:SF13">
    <property type="entry name" value="ALIPHATIC SULFONATES IMPORT ATP-BINDING PROTEIN SSUB"/>
    <property type="match status" value="1"/>
</dbReference>
<keyword evidence="3 5" id="KW-0067">ATP-binding</keyword>
<dbReference type="InterPro" id="IPR027417">
    <property type="entry name" value="P-loop_NTPase"/>
</dbReference>
<dbReference type="SMART" id="SM00382">
    <property type="entry name" value="AAA"/>
    <property type="match status" value="1"/>
</dbReference>
<organism evidence="5 6">
    <name type="scientific">Arthrobacter ginkgonis</name>
    <dbReference type="NCBI Taxonomy" id="1630594"/>
    <lineage>
        <taxon>Bacteria</taxon>
        <taxon>Bacillati</taxon>
        <taxon>Actinomycetota</taxon>
        <taxon>Actinomycetes</taxon>
        <taxon>Micrococcales</taxon>
        <taxon>Micrococcaceae</taxon>
        <taxon>Arthrobacter</taxon>
    </lineage>
</organism>
<proteinExistence type="predicted"/>
<gene>
    <name evidence="5" type="ORF">GCM10023081_05180</name>
</gene>
<keyword evidence="1" id="KW-0813">Transport</keyword>
<dbReference type="InterPro" id="IPR003593">
    <property type="entry name" value="AAA+_ATPase"/>
</dbReference>
<dbReference type="RefSeq" id="WP_345148259.1">
    <property type="nucleotide sequence ID" value="NZ_BAABEO010000007.1"/>
</dbReference>
<feature type="domain" description="ABC transporter" evidence="4">
    <location>
        <begin position="6"/>
        <end position="237"/>
    </location>
</feature>
<dbReference type="PROSITE" id="PS00211">
    <property type="entry name" value="ABC_TRANSPORTER_1"/>
    <property type="match status" value="1"/>
</dbReference>
<comment type="caution">
    <text evidence="5">The sequence shown here is derived from an EMBL/GenBank/DDBJ whole genome shotgun (WGS) entry which is preliminary data.</text>
</comment>
<evidence type="ECO:0000256" key="3">
    <source>
        <dbReference type="ARBA" id="ARBA00022840"/>
    </source>
</evidence>
<dbReference type="EMBL" id="BAABEO010000007">
    <property type="protein sequence ID" value="GAA3669763.1"/>
    <property type="molecule type" value="Genomic_DNA"/>
</dbReference>
<dbReference type="InterPro" id="IPR017871">
    <property type="entry name" value="ABC_transporter-like_CS"/>
</dbReference>
<dbReference type="Pfam" id="PF00005">
    <property type="entry name" value="ABC_tran"/>
    <property type="match status" value="1"/>
</dbReference>
<protein>
    <submittedName>
        <fullName evidence="5">ABC transporter ATP-binding protein</fullName>
    </submittedName>
</protein>
<dbReference type="PROSITE" id="PS50893">
    <property type="entry name" value="ABC_TRANSPORTER_2"/>
    <property type="match status" value="1"/>
</dbReference>
<dbReference type="Gene3D" id="3.40.50.300">
    <property type="entry name" value="P-loop containing nucleotide triphosphate hydrolases"/>
    <property type="match status" value="1"/>
</dbReference>
<dbReference type="InterPro" id="IPR003439">
    <property type="entry name" value="ABC_transporter-like_ATP-bd"/>
</dbReference>
<name>A0ABP7BU60_9MICC</name>
<dbReference type="InterPro" id="IPR050166">
    <property type="entry name" value="ABC_transporter_ATP-bind"/>
</dbReference>
<reference evidence="6" key="1">
    <citation type="journal article" date="2019" name="Int. J. Syst. Evol. Microbiol.">
        <title>The Global Catalogue of Microorganisms (GCM) 10K type strain sequencing project: providing services to taxonomists for standard genome sequencing and annotation.</title>
        <authorList>
            <consortium name="The Broad Institute Genomics Platform"/>
            <consortium name="The Broad Institute Genome Sequencing Center for Infectious Disease"/>
            <person name="Wu L."/>
            <person name="Ma J."/>
        </authorList>
    </citation>
    <scope>NUCLEOTIDE SEQUENCE [LARGE SCALE GENOMIC DNA]</scope>
    <source>
        <strain evidence="6">JCM 30742</strain>
    </source>
</reference>
<keyword evidence="2" id="KW-0547">Nucleotide-binding</keyword>
<evidence type="ECO:0000313" key="6">
    <source>
        <dbReference type="Proteomes" id="UP001500752"/>
    </source>
</evidence>
<dbReference type="GO" id="GO:0005524">
    <property type="term" value="F:ATP binding"/>
    <property type="evidence" value="ECO:0007669"/>
    <property type="project" value="UniProtKB-KW"/>
</dbReference>
<accession>A0ABP7BU60</accession>
<dbReference type="Proteomes" id="UP001500752">
    <property type="component" value="Unassembled WGS sequence"/>
</dbReference>
<evidence type="ECO:0000256" key="2">
    <source>
        <dbReference type="ARBA" id="ARBA00022741"/>
    </source>
</evidence>
<evidence type="ECO:0000313" key="5">
    <source>
        <dbReference type="EMBL" id="GAA3669763.1"/>
    </source>
</evidence>
<evidence type="ECO:0000256" key="1">
    <source>
        <dbReference type="ARBA" id="ARBA00022448"/>
    </source>
</evidence>
<dbReference type="SUPFAM" id="SSF52540">
    <property type="entry name" value="P-loop containing nucleoside triphosphate hydrolases"/>
    <property type="match status" value="1"/>
</dbReference>